<dbReference type="InterPro" id="IPR053772">
    <property type="entry name" value="At1g61320/At1g61330-like"/>
</dbReference>
<accession>A0ABC9DVK5</accession>
<evidence type="ECO:0000313" key="3">
    <source>
        <dbReference type="EMBL" id="CAL5045353.1"/>
    </source>
</evidence>
<gene>
    <name evidence="3" type="ORF">URODEC1_LOCUS88788</name>
</gene>
<proteinExistence type="predicted"/>
<sequence length="535" mass="60110">MSSSGDQKRKPMCRSVWLRRQRAKMEHHGSTVSLAGTWGPLCHKGDTKFAENTAPVLELDKFPEDILHHIHSRVPLRDAARAACVSHNFLRSWRHYPNLTFNWKTVGLNMNEGTPYERAQKLLDIIQTIIENHSGTGVKTLKLQVDPCRNVITANQLDIWLQAAVKDGIVELALDLPQFHGPKFNFPCSLLSCAASSLQSLSLSYCAFCPTLMVGCLRNLKSVCLTVVHITEEELGCLFSCALCLEKLEVSQCDEITFLKIPSHLQQLHILRVFLCRRLQVIEVYAPKVSTFSFRGPPMKISISNSSQLKSMTMNGECCSGMFHYALTKLYSIASNLQTLILLSSKEAFDMPAPSHKFLHLRHLKIYCANMKSFDFFSLVSFLKACPVVENFFLSAGRPYIVRQEESILEDSNSDPSRIRCFQEFYHDNLKKVSISGFCSAKSLIELTCQILGTSPSLQCLVLDTTGGYDNTGICENMDRKAIMEALRGVEAIKRYVKGKVPSSVNFKVLEPCDRCHIPKLDVSMQVSDVRGRLA</sequence>
<dbReference type="SUPFAM" id="SSF81383">
    <property type="entry name" value="F-box domain"/>
    <property type="match status" value="1"/>
</dbReference>
<dbReference type="InterPro" id="IPR055357">
    <property type="entry name" value="LRR_At1g61320_AtMIF1"/>
</dbReference>
<dbReference type="PANTHER" id="PTHR34145:SF64">
    <property type="entry name" value="F-BOX DOMAIN CONTAINING PROTEIN, EXPRESSED"/>
    <property type="match status" value="1"/>
</dbReference>
<name>A0ABC9DVK5_9POAL</name>
<dbReference type="InterPro" id="IPR032675">
    <property type="entry name" value="LRR_dom_sf"/>
</dbReference>
<feature type="domain" description="At1g61320/AtMIF1 LRR" evidence="2">
    <location>
        <begin position="129"/>
        <end position="513"/>
    </location>
</feature>
<feature type="domain" description="F-box" evidence="1">
    <location>
        <begin position="60"/>
        <end position="95"/>
    </location>
</feature>
<evidence type="ECO:0000313" key="4">
    <source>
        <dbReference type="Proteomes" id="UP001497457"/>
    </source>
</evidence>
<dbReference type="PANTHER" id="PTHR34145">
    <property type="entry name" value="OS02G0105600 PROTEIN"/>
    <property type="match status" value="1"/>
</dbReference>
<keyword evidence="4" id="KW-1185">Reference proteome</keyword>
<dbReference type="AlphaFoldDB" id="A0ABC9DVK5"/>
<evidence type="ECO:0008006" key="5">
    <source>
        <dbReference type="Google" id="ProtNLM"/>
    </source>
</evidence>
<dbReference type="Proteomes" id="UP001497457">
    <property type="component" value="Chromosome 35b"/>
</dbReference>
<dbReference type="Pfam" id="PF00646">
    <property type="entry name" value="F-box"/>
    <property type="match status" value="1"/>
</dbReference>
<evidence type="ECO:0000259" key="1">
    <source>
        <dbReference type="Pfam" id="PF00646"/>
    </source>
</evidence>
<evidence type="ECO:0000259" key="2">
    <source>
        <dbReference type="Pfam" id="PF23622"/>
    </source>
</evidence>
<dbReference type="EMBL" id="OZ075145">
    <property type="protein sequence ID" value="CAL5045353.1"/>
    <property type="molecule type" value="Genomic_DNA"/>
</dbReference>
<dbReference type="Pfam" id="PF23622">
    <property type="entry name" value="LRR_At1g61320_AtMIF1"/>
    <property type="match status" value="1"/>
</dbReference>
<organism evidence="3 4">
    <name type="scientific">Urochloa decumbens</name>
    <dbReference type="NCBI Taxonomy" id="240449"/>
    <lineage>
        <taxon>Eukaryota</taxon>
        <taxon>Viridiplantae</taxon>
        <taxon>Streptophyta</taxon>
        <taxon>Embryophyta</taxon>
        <taxon>Tracheophyta</taxon>
        <taxon>Spermatophyta</taxon>
        <taxon>Magnoliopsida</taxon>
        <taxon>Liliopsida</taxon>
        <taxon>Poales</taxon>
        <taxon>Poaceae</taxon>
        <taxon>PACMAD clade</taxon>
        <taxon>Panicoideae</taxon>
        <taxon>Panicodae</taxon>
        <taxon>Paniceae</taxon>
        <taxon>Melinidinae</taxon>
        <taxon>Urochloa</taxon>
    </lineage>
</organism>
<reference evidence="3 4" key="2">
    <citation type="submission" date="2024-10" db="EMBL/GenBank/DDBJ databases">
        <authorList>
            <person name="Ryan C."/>
        </authorList>
    </citation>
    <scope>NUCLEOTIDE SEQUENCE [LARGE SCALE GENOMIC DNA]</scope>
</reference>
<protein>
    <recommendedName>
        <fullName evidence="5">F-box domain-containing protein</fullName>
    </recommendedName>
</protein>
<dbReference type="InterPro" id="IPR036047">
    <property type="entry name" value="F-box-like_dom_sf"/>
</dbReference>
<dbReference type="SUPFAM" id="SSF52047">
    <property type="entry name" value="RNI-like"/>
    <property type="match status" value="1"/>
</dbReference>
<reference evidence="4" key="1">
    <citation type="submission" date="2024-06" db="EMBL/GenBank/DDBJ databases">
        <authorList>
            <person name="Ryan C."/>
        </authorList>
    </citation>
    <scope>NUCLEOTIDE SEQUENCE [LARGE SCALE GENOMIC DNA]</scope>
</reference>
<dbReference type="Gene3D" id="3.80.10.10">
    <property type="entry name" value="Ribonuclease Inhibitor"/>
    <property type="match status" value="1"/>
</dbReference>
<dbReference type="InterPro" id="IPR001810">
    <property type="entry name" value="F-box_dom"/>
</dbReference>